<evidence type="ECO:0000256" key="3">
    <source>
        <dbReference type="ARBA" id="ARBA00023002"/>
    </source>
</evidence>
<dbReference type="PRINTS" id="PR00081">
    <property type="entry name" value="GDHRDH"/>
</dbReference>
<dbReference type="EMBL" id="JACBKZ010000009">
    <property type="protein sequence ID" value="KAF5943273.1"/>
    <property type="molecule type" value="Genomic_DNA"/>
</dbReference>
<dbReference type="InterPro" id="IPR036291">
    <property type="entry name" value="NAD(P)-bd_dom_sf"/>
</dbReference>
<proteinExistence type="inferred from homology"/>
<reference evidence="6" key="1">
    <citation type="journal article" date="2020" name="Nat. Commun.">
        <title>Genome assembly of wild tea tree DASZ reveals pedigree and selection history of tea varieties.</title>
        <authorList>
            <person name="Zhang W."/>
            <person name="Zhang Y."/>
            <person name="Qiu H."/>
            <person name="Guo Y."/>
            <person name="Wan H."/>
            <person name="Zhang X."/>
            <person name="Scossa F."/>
            <person name="Alseekh S."/>
            <person name="Zhang Q."/>
            <person name="Wang P."/>
            <person name="Xu L."/>
            <person name="Schmidt M.H."/>
            <person name="Jia X."/>
            <person name="Li D."/>
            <person name="Zhu A."/>
            <person name="Guo F."/>
            <person name="Chen W."/>
            <person name="Ni D."/>
            <person name="Usadel B."/>
            <person name="Fernie A.R."/>
            <person name="Wen W."/>
        </authorList>
    </citation>
    <scope>NUCLEOTIDE SEQUENCE [LARGE SCALE GENOMIC DNA]</scope>
    <source>
        <strain evidence="6">cv. G240</strain>
    </source>
</reference>
<name>A0A7J7GR73_CAMSI</name>
<sequence>IAVVTGANKGIGLEICRQLASNGITVENLKTCGLSDIIFHQLDVTDQTSIASLADFIKTKFKKLDILVNNAGISGITIDDNIANERAKMVLSKGDEHAEEKVDEVVNQFLKDVKEDMLETKGWPINLSAYVVSKAALNAYSRILATKFPNFQVNCVSPGFVKTVMNCNNGEFDVEEGAKGPIALALTPADGPSGLVFDRMEISSF</sequence>
<accession>A0A7J7GR73</accession>
<dbReference type="Pfam" id="PF00106">
    <property type="entry name" value="adh_short"/>
    <property type="match status" value="1"/>
</dbReference>
<gene>
    <name evidence="5" type="ORF">HYC85_020915</name>
</gene>
<dbReference type="SUPFAM" id="SSF51735">
    <property type="entry name" value="NAD(P)-binding Rossmann-fold domains"/>
    <property type="match status" value="1"/>
</dbReference>
<dbReference type="PRINTS" id="PR00080">
    <property type="entry name" value="SDRFAMILY"/>
</dbReference>
<dbReference type="GO" id="GO:0016491">
    <property type="term" value="F:oxidoreductase activity"/>
    <property type="evidence" value="ECO:0007669"/>
    <property type="project" value="UniProtKB-KW"/>
</dbReference>
<keyword evidence="6" id="KW-1185">Reference proteome</keyword>
<reference evidence="5 6" key="2">
    <citation type="submission" date="2020-07" db="EMBL/GenBank/DDBJ databases">
        <title>Genome assembly of wild tea tree DASZ reveals pedigree and selection history of tea varieties.</title>
        <authorList>
            <person name="Zhang W."/>
        </authorList>
    </citation>
    <scope>NUCLEOTIDE SEQUENCE [LARGE SCALE GENOMIC DNA]</scope>
    <source>
        <strain evidence="6">cv. G240</strain>
        <tissue evidence="5">Leaf</tissue>
    </source>
</reference>
<evidence type="ECO:0000256" key="2">
    <source>
        <dbReference type="ARBA" id="ARBA00022857"/>
    </source>
</evidence>
<evidence type="ECO:0000313" key="6">
    <source>
        <dbReference type="Proteomes" id="UP000593564"/>
    </source>
</evidence>
<dbReference type="PANTHER" id="PTHR43490">
    <property type="entry name" value="(+)-NEOMENTHOL DEHYDROGENASE"/>
    <property type="match status" value="1"/>
</dbReference>
<evidence type="ECO:0000256" key="4">
    <source>
        <dbReference type="RuleBase" id="RU000363"/>
    </source>
</evidence>
<feature type="non-terminal residue" evidence="5">
    <location>
        <position position="1"/>
    </location>
</feature>
<dbReference type="GO" id="GO:0016020">
    <property type="term" value="C:membrane"/>
    <property type="evidence" value="ECO:0007669"/>
    <property type="project" value="TreeGrafter"/>
</dbReference>
<dbReference type="PANTHER" id="PTHR43490:SF98">
    <property type="entry name" value="OS02G0640600 PROTEIN"/>
    <property type="match status" value="1"/>
</dbReference>
<keyword evidence="2" id="KW-0521">NADP</keyword>
<keyword evidence="3" id="KW-0560">Oxidoreductase</keyword>
<organism evidence="5 6">
    <name type="scientific">Camellia sinensis</name>
    <name type="common">Tea plant</name>
    <name type="synonym">Thea sinensis</name>
    <dbReference type="NCBI Taxonomy" id="4442"/>
    <lineage>
        <taxon>Eukaryota</taxon>
        <taxon>Viridiplantae</taxon>
        <taxon>Streptophyta</taxon>
        <taxon>Embryophyta</taxon>
        <taxon>Tracheophyta</taxon>
        <taxon>Spermatophyta</taxon>
        <taxon>Magnoliopsida</taxon>
        <taxon>eudicotyledons</taxon>
        <taxon>Gunneridae</taxon>
        <taxon>Pentapetalae</taxon>
        <taxon>asterids</taxon>
        <taxon>Ericales</taxon>
        <taxon>Theaceae</taxon>
        <taxon>Camellia</taxon>
    </lineage>
</organism>
<comment type="caution">
    <text evidence="5">The sequence shown here is derived from an EMBL/GenBank/DDBJ whole genome shotgun (WGS) entry which is preliminary data.</text>
</comment>
<dbReference type="InterPro" id="IPR002347">
    <property type="entry name" value="SDR_fam"/>
</dbReference>
<dbReference type="Pfam" id="PF13561">
    <property type="entry name" value="adh_short_C2"/>
    <property type="match status" value="1"/>
</dbReference>
<comment type="similarity">
    <text evidence="1 4">Belongs to the short-chain dehydrogenases/reductases (SDR) family.</text>
</comment>
<evidence type="ECO:0000256" key="1">
    <source>
        <dbReference type="ARBA" id="ARBA00006484"/>
    </source>
</evidence>
<dbReference type="AlphaFoldDB" id="A0A7J7GR73"/>
<evidence type="ECO:0000313" key="5">
    <source>
        <dbReference type="EMBL" id="KAF5943273.1"/>
    </source>
</evidence>
<dbReference type="Gene3D" id="3.40.50.720">
    <property type="entry name" value="NAD(P)-binding Rossmann-like Domain"/>
    <property type="match status" value="2"/>
</dbReference>
<dbReference type="Proteomes" id="UP000593564">
    <property type="component" value="Unassembled WGS sequence"/>
</dbReference>
<protein>
    <submittedName>
        <fullName evidence="5">Uncharacterized protein</fullName>
    </submittedName>
</protein>